<evidence type="ECO:0000256" key="1">
    <source>
        <dbReference type="ARBA" id="ARBA00022679"/>
    </source>
</evidence>
<protein>
    <submittedName>
        <fullName evidence="4">GNAT family N-acetyltransferase</fullName>
    </submittedName>
</protein>
<dbReference type="GO" id="GO:0016747">
    <property type="term" value="F:acyltransferase activity, transferring groups other than amino-acyl groups"/>
    <property type="evidence" value="ECO:0007669"/>
    <property type="project" value="InterPro"/>
</dbReference>
<organism evidence="4 5">
    <name type="scientific">Curtobacterium poinsettiae</name>
    <dbReference type="NCBI Taxonomy" id="159612"/>
    <lineage>
        <taxon>Bacteria</taxon>
        <taxon>Bacillati</taxon>
        <taxon>Actinomycetota</taxon>
        <taxon>Actinomycetes</taxon>
        <taxon>Micrococcales</taxon>
        <taxon>Microbacteriaceae</taxon>
        <taxon>Curtobacterium</taxon>
    </lineage>
</organism>
<dbReference type="PROSITE" id="PS51186">
    <property type="entry name" value="GNAT"/>
    <property type="match status" value="1"/>
</dbReference>
<gene>
    <name evidence="4" type="ORF">OE229_15420</name>
</gene>
<accession>A0A9Q9P763</accession>
<dbReference type="CDD" id="cd04301">
    <property type="entry name" value="NAT_SF"/>
    <property type="match status" value="1"/>
</dbReference>
<dbReference type="Proteomes" id="UP001062223">
    <property type="component" value="Chromosome"/>
</dbReference>
<dbReference type="SUPFAM" id="SSF55729">
    <property type="entry name" value="Acyl-CoA N-acyltransferases (Nat)"/>
    <property type="match status" value="1"/>
</dbReference>
<evidence type="ECO:0000313" key="5">
    <source>
        <dbReference type="Proteomes" id="UP001062223"/>
    </source>
</evidence>
<evidence type="ECO:0000259" key="3">
    <source>
        <dbReference type="PROSITE" id="PS51186"/>
    </source>
</evidence>
<name>A0A9Q9P763_9MICO</name>
<evidence type="ECO:0000256" key="2">
    <source>
        <dbReference type="ARBA" id="ARBA00023315"/>
    </source>
</evidence>
<keyword evidence="1" id="KW-0808">Transferase</keyword>
<dbReference type="InterPro" id="IPR050832">
    <property type="entry name" value="Bact_Acetyltransf"/>
</dbReference>
<dbReference type="PANTHER" id="PTHR43877">
    <property type="entry name" value="AMINOALKYLPHOSPHONATE N-ACETYLTRANSFERASE-RELATED-RELATED"/>
    <property type="match status" value="1"/>
</dbReference>
<evidence type="ECO:0000313" key="4">
    <source>
        <dbReference type="EMBL" id="UYC80490.1"/>
    </source>
</evidence>
<dbReference type="RefSeq" id="WP_262138749.1">
    <property type="nucleotide sequence ID" value="NZ_CP106879.1"/>
</dbReference>
<proteinExistence type="predicted"/>
<dbReference type="Gene3D" id="3.40.630.30">
    <property type="match status" value="1"/>
</dbReference>
<dbReference type="InterPro" id="IPR000182">
    <property type="entry name" value="GNAT_dom"/>
</dbReference>
<feature type="domain" description="N-acetyltransferase" evidence="3">
    <location>
        <begin position="6"/>
        <end position="162"/>
    </location>
</feature>
<dbReference type="Pfam" id="PF00583">
    <property type="entry name" value="Acetyltransf_1"/>
    <property type="match status" value="1"/>
</dbReference>
<reference evidence="4" key="1">
    <citation type="submission" date="2022-09" db="EMBL/GenBank/DDBJ databases">
        <title>Taxonomy of Curtobacterium flaccumfaciens.</title>
        <authorList>
            <person name="Osdaghi E."/>
            <person name="Taghavi S.M."/>
            <person name="Hamidizade M."/>
            <person name="Abachi H."/>
            <person name="Fazliarab A."/>
            <person name="Baeyen S."/>
            <person name="Portier P."/>
            <person name="Van Vaerenbergh J."/>
            <person name="Jacques M.-A."/>
        </authorList>
    </citation>
    <scope>NUCLEOTIDE SEQUENCE</scope>
    <source>
        <strain evidence="4">AGQB46</strain>
    </source>
</reference>
<sequence>MIESSVVVRPATPDETDTCIDLWAAAVAARDGAAEDPAVRERARQKFAAEHVAWLVAAGPDGAVDGFVLVTAPGTGRSTDPADAAYLSLLAVRPGVQARGVGRSLLSEAVHDARAAGHPRVALHVLGDNDRAVRLYEAGGFVATGDEFAHALTGGTTRVYATGVHAG</sequence>
<dbReference type="KEGG" id="cpoi:OE229_15420"/>
<keyword evidence="2" id="KW-0012">Acyltransferase</keyword>
<dbReference type="PANTHER" id="PTHR43877:SF2">
    <property type="entry name" value="AMINOALKYLPHOSPHONATE N-ACETYLTRANSFERASE-RELATED"/>
    <property type="match status" value="1"/>
</dbReference>
<dbReference type="AlphaFoldDB" id="A0A9Q9P763"/>
<dbReference type="InterPro" id="IPR016181">
    <property type="entry name" value="Acyl_CoA_acyltransferase"/>
</dbReference>
<dbReference type="EMBL" id="CP106879">
    <property type="protein sequence ID" value="UYC80490.1"/>
    <property type="molecule type" value="Genomic_DNA"/>
</dbReference>